<reference evidence="1" key="1">
    <citation type="submission" date="2019-10" db="EMBL/GenBank/DDBJ databases">
        <authorList>
            <consortium name="DOE Joint Genome Institute"/>
            <person name="Kuo A."/>
            <person name="Miyauchi S."/>
            <person name="Kiss E."/>
            <person name="Drula E."/>
            <person name="Kohler A."/>
            <person name="Sanchez-Garcia M."/>
            <person name="Andreopoulos B."/>
            <person name="Barry K.W."/>
            <person name="Bonito G."/>
            <person name="Buee M."/>
            <person name="Carver A."/>
            <person name="Chen C."/>
            <person name="Cichocki N."/>
            <person name="Clum A."/>
            <person name="Culley D."/>
            <person name="Crous P.W."/>
            <person name="Fauchery L."/>
            <person name="Girlanda M."/>
            <person name="Hayes R."/>
            <person name="Keri Z."/>
            <person name="Labutti K."/>
            <person name="Lipzen A."/>
            <person name="Lombard V."/>
            <person name="Magnuson J."/>
            <person name="Maillard F."/>
            <person name="Morin E."/>
            <person name="Murat C."/>
            <person name="Nolan M."/>
            <person name="Ohm R."/>
            <person name="Pangilinan J."/>
            <person name="Pereira M."/>
            <person name="Perotto S."/>
            <person name="Peter M."/>
            <person name="Riley R."/>
            <person name="Sitrit Y."/>
            <person name="Stielow B."/>
            <person name="Szollosi G."/>
            <person name="Zifcakova L."/>
            <person name="Stursova M."/>
            <person name="Spatafora J.W."/>
            <person name="Tedersoo L."/>
            <person name="Vaario L.-M."/>
            <person name="Yamada A."/>
            <person name="Yan M."/>
            <person name="Wang P."/>
            <person name="Xu J."/>
            <person name="Bruns T."/>
            <person name="Baldrian P."/>
            <person name="Vilgalys R."/>
            <person name="Henrissat B."/>
            <person name="Grigoriev I.V."/>
            <person name="Hibbett D."/>
            <person name="Nagy L.G."/>
            <person name="Martin F.M."/>
        </authorList>
    </citation>
    <scope>NUCLEOTIDE SEQUENCE</scope>
    <source>
        <strain evidence="1">P2</strain>
    </source>
</reference>
<accession>A0ACB6ZTG7</accession>
<dbReference type="EMBL" id="MU117969">
    <property type="protein sequence ID" value="KAF9652411.1"/>
    <property type="molecule type" value="Genomic_DNA"/>
</dbReference>
<evidence type="ECO:0000313" key="1">
    <source>
        <dbReference type="EMBL" id="KAF9652411.1"/>
    </source>
</evidence>
<proteinExistence type="predicted"/>
<dbReference type="Proteomes" id="UP000886501">
    <property type="component" value="Unassembled WGS sequence"/>
</dbReference>
<protein>
    <submittedName>
        <fullName evidence="1">Uncharacterized protein</fullName>
    </submittedName>
</protein>
<gene>
    <name evidence="1" type="ORF">BDM02DRAFT_2973142</name>
</gene>
<comment type="caution">
    <text evidence="1">The sequence shown here is derived from an EMBL/GenBank/DDBJ whole genome shotgun (WGS) entry which is preliminary data.</text>
</comment>
<name>A0ACB6ZTG7_THEGA</name>
<reference evidence="1" key="2">
    <citation type="journal article" date="2020" name="Nat. Commun.">
        <title>Large-scale genome sequencing of mycorrhizal fungi provides insights into the early evolution of symbiotic traits.</title>
        <authorList>
            <person name="Miyauchi S."/>
            <person name="Kiss E."/>
            <person name="Kuo A."/>
            <person name="Drula E."/>
            <person name="Kohler A."/>
            <person name="Sanchez-Garcia M."/>
            <person name="Morin E."/>
            <person name="Andreopoulos B."/>
            <person name="Barry K.W."/>
            <person name="Bonito G."/>
            <person name="Buee M."/>
            <person name="Carver A."/>
            <person name="Chen C."/>
            <person name="Cichocki N."/>
            <person name="Clum A."/>
            <person name="Culley D."/>
            <person name="Crous P.W."/>
            <person name="Fauchery L."/>
            <person name="Girlanda M."/>
            <person name="Hayes R.D."/>
            <person name="Keri Z."/>
            <person name="LaButti K."/>
            <person name="Lipzen A."/>
            <person name="Lombard V."/>
            <person name="Magnuson J."/>
            <person name="Maillard F."/>
            <person name="Murat C."/>
            <person name="Nolan M."/>
            <person name="Ohm R.A."/>
            <person name="Pangilinan J."/>
            <person name="Pereira M.F."/>
            <person name="Perotto S."/>
            <person name="Peter M."/>
            <person name="Pfister S."/>
            <person name="Riley R."/>
            <person name="Sitrit Y."/>
            <person name="Stielow J.B."/>
            <person name="Szollosi G."/>
            <person name="Zifcakova L."/>
            <person name="Stursova M."/>
            <person name="Spatafora J.W."/>
            <person name="Tedersoo L."/>
            <person name="Vaario L.M."/>
            <person name="Yamada A."/>
            <person name="Yan M."/>
            <person name="Wang P."/>
            <person name="Xu J."/>
            <person name="Bruns T."/>
            <person name="Baldrian P."/>
            <person name="Vilgalys R."/>
            <person name="Dunand C."/>
            <person name="Henrissat B."/>
            <person name="Grigoriev I.V."/>
            <person name="Hibbett D."/>
            <person name="Nagy L.G."/>
            <person name="Martin F.M."/>
        </authorList>
    </citation>
    <scope>NUCLEOTIDE SEQUENCE</scope>
    <source>
        <strain evidence="1">P2</strain>
    </source>
</reference>
<sequence>MQTAYMPTTSAQAAWRPRINPSSISSANASMPPHPPQGYQGPWPPPPPPGYPGPPPAQLPPSVSAQQWSKGYWRFDPKPTGWSSASGAPPQPPPQQQQYYNPGVVNSNAPRPPSQQAGGPPGWSQAWMPHPGWQMPVDHNPYKRMPKEPDPSYFSVELSENPLGLENMHITRASRPQEKPFTTPWRWVPEDLPPSDDEKEDESTPPNGSRAASSRDDPSSARHHHTSSASQQVSRHLSQDSKLQPSSSSREVEQYRLKAYPSSSSRRNTQEHTPPQDSSLYRSSSMRNAQEYTPPSDSSPRRTSSRKNTQEYTPPSDDQRRPSALSQVHTPDDRSKREKEKDRRKTSDSDEHEAFSGKKELHPTFSPAIIRTPKYYLERTSTPNNVTPTKPSSTRRASDGPGVPPHGTVIQPLNNMLTENVPSVLSPLIGATPRPSSTTIPGLDRISRGELSSSSSSSSPSSKDRSSRSHSRSNSLSKADVKSHRSLQRTDTLTSRTMSPTRYDERPQPPTYYSSSSSSSLQQSSRSVGRSQTYPSLDPVSENPYPSTRRDSRDGRESRESRNPPTSISRASDAVKDLARPNGRTVGRSHTEPRPSHNPTRATSPLRALSPTRALSPPRSSTPSRSSSRAPSRSHTPTSSGVVVPPVPVPPLPADASHRYRTSSSAPRKYHFSSYDGRTIPWDRRMKEYPDSLSKHGKPPRYPFEYFLKYIEVNDSDIRSPESPSPY</sequence>
<organism evidence="1 2">
    <name type="scientific">Thelephora ganbajun</name>
    <name type="common">Ganba fungus</name>
    <dbReference type="NCBI Taxonomy" id="370292"/>
    <lineage>
        <taxon>Eukaryota</taxon>
        <taxon>Fungi</taxon>
        <taxon>Dikarya</taxon>
        <taxon>Basidiomycota</taxon>
        <taxon>Agaricomycotina</taxon>
        <taxon>Agaricomycetes</taxon>
        <taxon>Thelephorales</taxon>
        <taxon>Thelephoraceae</taxon>
        <taxon>Thelephora</taxon>
    </lineage>
</organism>
<evidence type="ECO:0000313" key="2">
    <source>
        <dbReference type="Proteomes" id="UP000886501"/>
    </source>
</evidence>
<keyword evidence="2" id="KW-1185">Reference proteome</keyword>